<dbReference type="EMBL" id="CM051395">
    <property type="protein sequence ID" value="KAJ4725832.1"/>
    <property type="molecule type" value="Genomic_DNA"/>
</dbReference>
<proteinExistence type="predicted"/>
<keyword evidence="2" id="KW-1185">Reference proteome</keyword>
<sequence>MVFSSVPVYLDPPNWHQQPNHHQQGTGNENHQFPPLPSASHVVGVVGGGPGGAGTIRPGSMADRARLAKMPQPEAPLKCPRCDSTNTKFCYFNNYSLSQPRHFCKTCRRYWTRGGALRNVPVGGGCRRNKKNKSSSSKSVNTEKQMGSNSTSALPSEIIGHLPQQTPHLPLMTSLHTLSQYNLGNLGLSFGGIQAQIGASNVGSSHTDVGYQIGSNSSMSSAILSAGGVQQFPFFEPPTTGLYPFQSEGIEASCSIVGSMTSNSRVSEQAPVKMEDPQGLNSSRPFMGISENNQFWSTNNWTDLSGLNSSSANHLL</sequence>
<comment type="caution">
    <text evidence="1">The sequence shown here is derived from an EMBL/GenBank/DDBJ whole genome shotgun (WGS) entry which is preliminary data.</text>
</comment>
<evidence type="ECO:0000313" key="2">
    <source>
        <dbReference type="Proteomes" id="UP001164539"/>
    </source>
</evidence>
<evidence type="ECO:0000313" key="1">
    <source>
        <dbReference type="EMBL" id="KAJ4725832.1"/>
    </source>
</evidence>
<name>A0ACC1YQV5_MELAZ</name>
<dbReference type="Proteomes" id="UP001164539">
    <property type="component" value="Chromosome 2"/>
</dbReference>
<gene>
    <name evidence="1" type="ORF">OWV82_004646</name>
</gene>
<reference evidence="1 2" key="1">
    <citation type="journal article" date="2023" name="Science">
        <title>Complex scaffold remodeling in plant triterpene biosynthesis.</title>
        <authorList>
            <person name="De La Pena R."/>
            <person name="Hodgson H."/>
            <person name="Liu J.C."/>
            <person name="Stephenson M.J."/>
            <person name="Martin A.C."/>
            <person name="Owen C."/>
            <person name="Harkess A."/>
            <person name="Leebens-Mack J."/>
            <person name="Jimenez L.E."/>
            <person name="Osbourn A."/>
            <person name="Sattely E.S."/>
        </authorList>
    </citation>
    <scope>NUCLEOTIDE SEQUENCE [LARGE SCALE GENOMIC DNA]</scope>
    <source>
        <strain evidence="2">cv. JPN11</strain>
        <tissue evidence="1">Leaf</tissue>
    </source>
</reference>
<accession>A0ACC1YQV5</accession>
<protein>
    <submittedName>
        <fullName evidence="1">Dof zinc finger protein</fullName>
    </submittedName>
</protein>
<organism evidence="1 2">
    <name type="scientific">Melia azedarach</name>
    <name type="common">Chinaberry tree</name>
    <dbReference type="NCBI Taxonomy" id="155640"/>
    <lineage>
        <taxon>Eukaryota</taxon>
        <taxon>Viridiplantae</taxon>
        <taxon>Streptophyta</taxon>
        <taxon>Embryophyta</taxon>
        <taxon>Tracheophyta</taxon>
        <taxon>Spermatophyta</taxon>
        <taxon>Magnoliopsida</taxon>
        <taxon>eudicotyledons</taxon>
        <taxon>Gunneridae</taxon>
        <taxon>Pentapetalae</taxon>
        <taxon>rosids</taxon>
        <taxon>malvids</taxon>
        <taxon>Sapindales</taxon>
        <taxon>Meliaceae</taxon>
        <taxon>Melia</taxon>
    </lineage>
</organism>